<sequence>MVTQQQQQPEHQVSAAAGQQGIHQPLTFSQRMHHILDTAQDVLTRMKQQQGQKKEQDASAGDAKTEGQKEDCGSVGACTCSSKTKSAAAVQPKHQPAAA</sequence>
<proteinExistence type="predicted"/>
<dbReference type="Proteomes" id="UP000748756">
    <property type="component" value="Unassembled WGS sequence"/>
</dbReference>
<keyword evidence="3" id="KW-1185">Reference proteome</keyword>
<accession>A0A9P5RYC2</accession>
<name>A0A9P5RYC2_9FUNG</name>
<evidence type="ECO:0000256" key="1">
    <source>
        <dbReference type="SAM" id="MobiDB-lite"/>
    </source>
</evidence>
<evidence type="ECO:0000313" key="2">
    <source>
        <dbReference type="EMBL" id="KAF9148879.1"/>
    </source>
</evidence>
<feature type="compositionally biased region" description="Basic and acidic residues" evidence="1">
    <location>
        <begin position="52"/>
        <end position="72"/>
    </location>
</feature>
<feature type="region of interest" description="Disordered" evidence="1">
    <location>
        <begin position="1"/>
        <end position="76"/>
    </location>
</feature>
<evidence type="ECO:0000313" key="3">
    <source>
        <dbReference type="Proteomes" id="UP000748756"/>
    </source>
</evidence>
<gene>
    <name evidence="2" type="ORF">BG015_009376</name>
</gene>
<protein>
    <submittedName>
        <fullName evidence="2">Uncharacterized protein</fullName>
    </submittedName>
</protein>
<dbReference type="AlphaFoldDB" id="A0A9P5RYC2"/>
<reference evidence="2" key="1">
    <citation type="journal article" date="2020" name="Fungal Divers.">
        <title>Resolving the Mortierellaceae phylogeny through synthesis of multi-gene phylogenetics and phylogenomics.</title>
        <authorList>
            <person name="Vandepol N."/>
            <person name="Liber J."/>
            <person name="Desiro A."/>
            <person name="Na H."/>
            <person name="Kennedy M."/>
            <person name="Barry K."/>
            <person name="Grigoriev I.V."/>
            <person name="Miller A.N."/>
            <person name="O'Donnell K."/>
            <person name="Stajich J.E."/>
            <person name="Bonito G."/>
        </authorList>
    </citation>
    <scope>NUCLEOTIDE SEQUENCE</scope>
    <source>
        <strain evidence="2">NRRL 6426</strain>
    </source>
</reference>
<dbReference type="OrthoDB" id="2434922at2759"/>
<organism evidence="2 3">
    <name type="scientific">Linnemannia schmuckeri</name>
    <dbReference type="NCBI Taxonomy" id="64567"/>
    <lineage>
        <taxon>Eukaryota</taxon>
        <taxon>Fungi</taxon>
        <taxon>Fungi incertae sedis</taxon>
        <taxon>Mucoromycota</taxon>
        <taxon>Mortierellomycotina</taxon>
        <taxon>Mortierellomycetes</taxon>
        <taxon>Mortierellales</taxon>
        <taxon>Mortierellaceae</taxon>
        <taxon>Linnemannia</taxon>
    </lineage>
</organism>
<comment type="caution">
    <text evidence="2">The sequence shown here is derived from an EMBL/GenBank/DDBJ whole genome shotgun (WGS) entry which is preliminary data.</text>
</comment>
<dbReference type="EMBL" id="JAAAUQ010000601">
    <property type="protein sequence ID" value="KAF9148879.1"/>
    <property type="molecule type" value="Genomic_DNA"/>
</dbReference>